<name>A0A4R8DTQ1_9BACT</name>
<reference evidence="2 3" key="1">
    <citation type="submission" date="2019-03" db="EMBL/GenBank/DDBJ databases">
        <title>Genomic Encyclopedia of Type Strains, Phase IV (KMG-IV): sequencing the most valuable type-strain genomes for metagenomic binning, comparative biology and taxonomic classification.</title>
        <authorList>
            <person name="Goeker M."/>
        </authorList>
    </citation>
    <scope>NUCLEOTIDE SEQUENCE [LARGE SCALE GENOMIC DNA]</scope>
    <source>
        <strain evidence="2 3">DSM 100059</strain>
    </source>
</reference>
<gene>
    <name evidence="2" type="ORF">EDB95_1536</name>
</gene>
<keyword evidence="1" id="KW-1133">Transmembrane helix</keyword>
<dbReference type="AlphaFoldDB" id="A0A4R8DTQ1"/>
<keyword evidence="1" id="KW-0812">Transmembrane</keyword>
<comment type="caution">
    <text evidence="2">The sequence shown here is derived from an EMBL/GenBank/DDBJ whole genome shotgun (WGS) entry which is preliminary data.</text>
</comment>
<evidence type="ECO:0000256" key="1">
    <source>
        <dbReference type="SAM" id="Phobius"/>
    </source>
</evidence>
<accession>A0A4R8DTQ1</accession>
<dbReference type="Proteomes" id="UP000294498">
    <property type="component" value="Unassembled WGS sequence"/>
</dbReference>
<keyword evidence="1" id="KW-0472">Membrane</keyword>
<sequence>MVKQAKRGVFPTKEAIAGVIAGRIVVAQRYIANRLGKWESKCSVVQKKLVLLLFCLVFGSYCSYLLVDALWRPQKVTQPLRDIVRARPQEPPLQFGDTNYLFVQKNR</sequence>
<proteinExistence type="predicted"/>
<keyword evidence="3" id="KW-1185">Reference proteome</keyword>
<evidence type="ECO:0000313" key="3">
    <source>
        <dbReference type="Proteomes" id="UP000294498"/>
    </source>
</evidence>
<protein>
    <submittedName>
        <fullName evidence="2">Uncharacterized protein</fullName>
    </submittedName>
</protein>
<dbReference type="EMBL" id="SODV01000001">
    <property type="protein sequence ID" value="TDX00511.1"/>
    <property type="molecule type" value="Genomic_DNA"/>
</dbReference>
<feature type="transmembrane region" description="Helical" evidence="1">
    <location>
        <begin position="49"/>
        <end position="67"/>
    </location>
</feature>
<evidence type="ECO:0000313" key="2">
    <source>
        <dbReference type="EMBL" id="TDX00511.1"/>
    </source>
</evidence>
<organism evidence="2 3">
    <name type="scientific">Dinghuibacter silviterrae</name>
    <dbReference type="NCBI Taxonomy" id="1539049"/>
    <lineage>
        <taxon>Bacteria</taxon>
        <taxon>Pseudomonadati</taxon>
        <taxon>Bacteroidota</taxon>
        <taxon>Chitinophagia</taxon>
        <taxon>Chitinophagales</taxon>
        <taxon>Chitinophagaceae</taxon>
        <taxon>Dinghuibacter</taxon>
    </lineage>
</organism>